<comment type="caution">
    <text evidence="8">The sequence shown here is derived from an EMBL/GenBank/DDBJ whole genome shotgun (WGS) entry which is preliminary data.</text>
</comment>
<dbReference type="SMART" id="SM00310">
    <property type="entry name" value="PTBI"/>
    <property type="match status" value="1"/>
</dbReference>
<feature type="compositionally biased region" description="Polar residues" evidence="6">
    <location>
        <begin position="531"/>
        <end position="542"/>
    </location>
</feature>
<dbReference type="Proteomes" id="UP000235965">
    <property type="component" value="Unassembled WGS sequence"/>
</dbReference>
<keyword evidence="9" id="KW-1185">Reference proteome</keyword>
<evidence type="ECO:0000256" key="2">
    <source>
        <dbReference type="ARBA" id="ARBA00022553"/>
    </source>
</evidence>
<name>A0A2J7R8P4_9NEOP</name>
<dbReference type="InterPro" id="IPR050996">
    <property type="entry name" value="Docking_Protein_DOK"/>
</dbReference>
<gene>
    <name evidence="8" type="ORF">B7P43_G00492</name>
</gene>
<comment type="subcellular location">
    <subcellularLocation>
        <location evidence="1">Membrane</location>
    </subcellularLocation>
</comment>
<dbReference type="CDD" id="cd01202">
    <property type="entry name" value="PTB_FRS2"/>
    <property type="match status" value="1"/>
</dbReference>
<sequence>MGCTCSKTDINDRHPNIFQVMNVDELGNWLSHGQLEITESDLVLYQKKKDPVKWPLRCLRRYGFDADLFSFECGRRCPTGPGIYAFRCQRAELLFNLLQSHIQVRNSASEDAVSQEFQVPSAPGPAVSSRLSISGDTTYLELSTLRSGSRVNAPNSIRFASQNGGGSTRLGSVGSSSNGPISPQGTASPSPPPAIIPSFPGLSVTSNNNPNLYYANEELFMASAATAAATTTTTITTTTTSSSSSSSTTTTTTTVTTTTTTVAPAEPFESSVQQQQQPQRTVREPHFNGESIPCTVPPPVTTDGNKSTCRQSVGSADGITTNISVETMSCTQTYLTPSYINVDLSAGVEPVSPTCSINGESTYACHNLTNDSQQCHLYMNVIPGPENGVSATPDKPSTTIWPKPALPCSGMQQQEWELEESRHCYANLEPGEIEVARSHIPKRLSGTERVPPLPLLSSTVQSPQNPLTPPPGVVRTLNYVELNLEQNRTDSMAGNANSPVGSVPPTSLSLPPDSPRRGTEGYATIDFNRTAALSHSVNPNVDNDSEGSRKTRHNSTINDHIAPSTRLSSSD</sequence>
<dbReference type="Gene3D" id="2.30.29.30">
    <property type="entry name" value="Pleckstrin-homology domain (PH domain)/Phosphotyrosine-binding domain (PTB)"/>
    <property type="match status" value="1"/>
</dbReference>
<dbReference type="GO" id="GO:0016020">
    <property type="term" value="C:membrane"/>
    <property type="evidence" value="ECO:0007669"/>
    <property type="project" value="UniProtKB-SubCell"/>
</dbReference>
<evidence type="ECO:0000256" key="3">
    <source>
        <dbReference type="ARBA" id="ARBA00022707"/>
    </source>
</evidence>
<dbReference type="InterPro" id="IPR002404">
    <property type="entry name" value="IRS_PTB"/>
</dbReference>
<dbReference type="SUPFAM" id="SSF50729">
    <property type="entry name" value="PH domain-like"/>
    <property type="match status" value="1"/>
</dbReference>
<evidence type="ECO:0000256" key="6">
    <source>
        <dbReference type="SAM" id="MobiDB-lite"/>
    </source>
</evidence>
<dbReference type="PANTHER" id="PTHR21258">
    <property type="entry name" value="DOCKING PROTEIN RELATED"/>
    <property type="match status" value="1"/>
</dbReference>
<dbReference type="Pfam" id="PF02174">
    <property type="entry name" value="IRS"/>
    <property type="match status" value="1"/>
</dbReference>
<dbReference type="InterPro" id="IPR038742">
    <property type="entry name" value="FRS2_PTB"/>
</dbReference>
<feature type="domain" description="IRS-type PTB" evidence="7">
    <location>
        <begin position="10"/>
        <end position="112"/>
    </location>
</feature>
<dbReference type="AlphaFoldDB" id="A0A2J7R8P4"/>
<dbReference type="STRING" id="105785.A0A2J7R8P4"/>
<evidence type="ECO:0000259" key="7">
    <source>
        <dbReference type="PROSITE" id="PS51064"/>
    </source>
</evidence>
<reference evidence="8 9" key="1">
    <citation type="submission" date="2017-12" db="EMBL/GenBank/DDBJ databases">
        <title>Hemimetabolous genomes reveal molecular basis of termite eusociality.</title>
        <authorList>
            <person name="Harrison M.C."/>
            <person name="Jongepier E."/>
            <person name="Robertson H.M."/>
            <person name="Arning N."/>
            <person name="Bitard-Feildel T."/>
            <person name="Chao H."/>
            <person name="Childers C.P."/>
            <person name="Dinh H."/>
            <person name="Doddapaneni H."/>
            <person name="Dugan S."/>
            <person name="Gowin J."/>
            <person name="Greiner C."/>
            <person name="Han Y."/>
            <person name="Hu H."/>
            <person name="Hughes D.S.T."/>
            <person name="Huylmans A.-K."/>
            <person name="Kemena C."/>
            <person name="Kremer L.P.M."/>
            <person name="Lee S.L."/>
            <person name="Lopez-Ezquerra A."/>
            <person name="Mallet L."/>
            <person name="Monroy-Kuhn J.M."/>
            <person name="Moser A."/>
            <person name="Murali S.C."/>
            <person name="Muzny D.M."/>
            <person name="Otani S."/>
            <person name="Piulachs M.-D."/>
            <person name="Poelchau M."/>
            <person name="Qu J."/>
            <person name="Schaub F."/>
            <person name="Wada-Katsumata A."/>
            <person name="Worley K.C."/>
            <person name="Xie Q."/>
            <person name="Ylla G."/>
            <person name="Poulsen M."/>
            <person name="Gibbs R.A."/>
            <person name="Schal C."/>
            <person name="Richards S."/>
            <person name="Belles X."/>
            <person name="Korb J."/>
            <person name="Bornberg-Bauer E."/>
        </authorList>
    </citation>
    <scope>NUCLEOTIDE SEQUENCE [LARGE SCALE GENOMIC DNA]</scope>
    <source>
        <tissue evidence="8">Whole body</tissue>
    </source>
</reference>
<dbReference type="InParanoid" id="A0A2J7R8P4"/>
<dbReference type="SMART" id="SM01244">
    <property type="entry name" value="IRS"/>
    <property type="match status" value="1"/>
</dbReference>
<organism evidence="8 9">
    <name type="scientific">Cryptotermes secundus</name>
    <dbReference type="NCBI Taxonomy" id="105785"/>
    <lineage>
        <taxon>Eukaryota</taxon>
        <taxon>Metazoa</taxon>
        <taxon>Ecdysozoa</taxon>
        <taxon>Arthropoda</taxon>
        <taxon>Hexapoda</taxon>
        <taxon>Insecta</taxon>
        <taxon>Pterygota</taxon>
        <taxon>Neoptera</taxon>
        <taxon>Polyneoptera</taxon>
        <taxon>Dictyoptera</taxon>
        <taxon>Blattodea</taxon>
        <taxon>Blattoidea</taxon>
        <taxon>Termitoidae</taxon>
        <taxon>Kalotermitidae</taxon>
        <taxon>Cryptotermitinae</taxon>
        <taxon>Cryptotermes</taxon>
    </lineage>
</organism>
<dbReference type="OrthoDB" id="6279276at2759"/>
<proteinExistence type="predicted"/>
<dbReference type="PANTHER" id="PTHR21258:SF55">
    <property type="entry name" value="FI23523P1"/>
    <property type="match status" value="1"/>
</dbReference>
<keyword evidence="4" id="KW-0472">Membrane</keyword>
<evidence type="ECO:0000313" key="9">
    <source>
        <dbReference type="Proteomes" id="UP000235965"/>
    </source>
</evidence>
<dbReference type="GO" id="GO:0005737">
    <property type="term" value="C:cytoplasm"/>
    <property type="evidence" value="ECO:0007669"/>
    <property type="project" value="TreeGrafter"/>
</dbReference>
<dbReference type="GO" id="GO:0005104">
    <property type="term" value="F:fibroblast growth factor receptor binding"/>
    <property type="evidence" value="ECO:0007669"/>
    <property type="project" value="TreeGrafter"/>
</dbReference>
<dbReference type="GO" id="GO:0005068">
    <property type="term" value="F:transmembrane receptor protein tyrosine kinase adaptor activity"/>
    <property type="evidence" value="ECO:0007669"/>
    <property type="project" value="TreeGrafter"/>
</dbReference>
<dbReference type="InterPro" id="IPR011993">
    <property type="entry name" value="PH-like_dom_sf"/>
</dbReference>
<evidence type="ECO:0000256" key="4">
    <source>
        <dbReference type="ARBA" id="ARBA00023136"/>
    </source>
</evidence>
<feature type="region of interest" description="Disordered" evidence="6">
    <location>
        <begin position="490"/>
        <end position="571"/>
    </location>
</feature>
<dbReference type="GO" id="GO:0008543">
    <property type="term" value="P:fibroblast growth factor receptor signaling pathway"/>
    <property type="evidence" value="ECO:0007669"/>
    <property type="project" value="TreeGrafter"/>
</dbReference>
<evidence type="ECO:0000256" key="5">
    <source>
        <dbReference type="ARBA" id="ARBA00023288"/>
    </source>
</evidence>
<evidence type="ECO:0000313" key="8">
    <source>
        <dbReference type="EMBL" id="PNF37203.1"/>
    </source>
</evidence>
<feature type="compositionally biased region" description="Low complexity" evidence="6">
    <location>
        <begin position="498"/>
        <end position="511"/>
    </location>
</feature>
<feature type="compositionally biased region" description="Polar residues" evidence="6">
    <location>
        <begin position="169"/>
        <end position="186"/>
    </location>
</feature>
<protein>
    <recommendedName>
        <fullName evidence="7">IRS-type PTB domain-containing protein</fullName>
    </recommendedName>
</protein>
<evidence type="ECO:0000256" key="1">
    <source>
        <dbReference type="ARBA" id="ARBA00004370"/>
    </source>
</evidence>
<accession>A0A2J7R8P4</accession>
<feature type="region of interest" description="Disordered" evidence="6">
    <location>
        <begin position="155"/>
        <end position="194"/>
    </location>
</feature>
<dbReference type="EMBL" id="NEVH01006721">
    <property type="protein sequence ID" value="PNF37202.1"/>
    <property type="molecule type" value="Genomic_DNA"/>
</dbReference>
<keyword evidence="3" id="KW-0519">Myristate</keyword>
<keyword evidence="5" id="KW-0449">Lipoprotein</keyword>
<keyword evidence="2" id="KW-0597">Phosphoprotein</keyword>
<feature type="region of interest" description="Disordered" evidence="6">
    <location>
        <begin position="287"/>
        <end position="307"/>
    </location>
</feature>
<dbReference type="PROSITE" id="PS51064">
    <property type="entry name" value="IRS_PTB"/>
    <property type="match status" value="1"/>
</dbReference>
<dbReference type="EMBL" id="NEVH01006721">
    <property type="protein sequence ID" value="PNF37203.1"/>
    <property type="molecule type" value="Genomic_DNA"/>
</dbReference>
<feature type="region of interest" description="Disordered" evidence="6">
    <location>
        <begin position="235"/>
        <end position="255"/>
    </location>
</feature>